<keyword evidence="1" id="KW-1133">Transmembrane helix</keyword>
<comment type="caution">
    <text evidence="2">The sequence shown here is derived from an EMBL/GenBank/DDBJ whole genome shotgun (WGS) entry which is preliminary data.</text>
</comment>
<keyword evidence="1" id="KW-0812">Transmembrane</keyword>
<feature type="transmembrane region" description="Helical" evidence="1">
    <location>
        <begin position="68"/>
        <end position="89"/>
    </location>
</feature>
<evidence type="ECO:0000256" key="1">
    <source>
        <dbReference type="SAM" id="Phobius"/>
    </source>
</evidence>
<feature type="transmembrane region" description="Helical" evidence="1">
    <location>
        <begin position="6"/>
        <end position="27"/>
    </location>
</feature>
<dbReference type="EMBL" id="JAJNDB010000003">
    <property type="protein sequence ID" value="MCD2195249.1"/>
    <property type="molecule type" value="Genomic_DNA"/>
</dbReference>
<organism evidence="2 3">
    <name type="scientific">Actinomycetospora endophytica</name>
    <dbReference type="NCBI Taxonomy" id="2291215"/>
    <lineage>
        <taxon>Bacteria</taxon>
        <taxon>Bacillati</taxon>
        <taxon>Actinomycetota</taxon>
        <taxon>Actinomycetes</taxon>
        <taxon>Pseudonocardiales</taxon>
        <taxon>Pseudonocardiaceae</taxon>
        <taxon>Actinomycetospora</taxon>
    </lineage>
</organism>
<reference evidence="2 3" key="1">
    <citation type="submission" date="2021-11" db="EMBL/GenBank/DDBJ databases">
        <title>Draft genome sequence of Actinomycetospora sp. SF1 isolated from the rhizosphere soil.</title>
        <authorList>
            <person name="Duangmal K."/>
            <person name="Chantavorakit T."/>
        </authorList>
    </citation>
    <scope>NUCLEOTIDE SEQUENCE [LARGE SCALE GENOMIC DNA]</scope>
    <source>
        <strain evidence="2 3">TBRC 5722</strain>
    </source>
</reference>
<evidence type="ECO:0000313" key="2">
    <source>
        <dbReference type="EMBL" id="MCD2195249.1"/>
    </source>
</evidence>
<feature type="transmembrane region" description="Helical" evidence="1">
    <location>
        <begin position="39"/>
        <end position="62"/>
    </location>
</feature>
<keyword evidence="1" id="KW-0472">Membrane</keyword>
<keyword evidence="3" id="KW-1185">Reference proteome</keyword>
<accession>A0ABS8PE34</accession>
<name>A0ABS8PE34_9PSEU</name>
<gene>
    <name evidence="2" type="ORF">LQ327_17920</name>
</gene>
<proteinExistence type="predicted"/>
<dbReference type="RefSeq" id="WP_230736101.1">
    <property type="nucleotide sequence ID" value="NZ_JAJNDB010000003.1"/>
</dbReference>
<protein>
    <submittedName>
        <fullName evidence="2">Uncharacterized protein</fullName>
    </submittedName>
</protein>
<evidence type="ECO:0000313" key="3">
    <source>
        <dbReference type="Proteomes" id="UP001199469"/>
    </source>
</evidence>
<dbReference type="Proteomes" id="UP001199469">
    <property type="component" value="Unassembled WGS sequence"/>
</dbReference>
<sequence length="119" mass="11675">MTGSLGGALALVGVGATFLVIGVLGAVSRSAGGGHRRPGRPAIVIDLLVGAAATGEATVGFAELSAQAALWYVAGVVLVVAAVVLGFRLRRKQPEPSVRAVAAGGPAPLPARSIIGATR</sequence>